<dbReference type="EMBL" id="OA884563">
    <property type="protein sequence ID" value="CAD7280974.1"/>
    <property type="molecule type" value="Genomic_DNA"/>
</dbReference>
<sequence length="328" mass="36228">MRELSFPDNLAQLGADNDWKSVEQAIEPGLRCLVTSAEAEELVDTVRLRVNKIEPVSAVPGAFAAIHFLLWSSSTAKDDAKLLKKLLWVGSDPDLASGGAAGWKPSHYCAAKGWINCLQALIDAGIDFEAESARPKETPVVVATRNKQVTALQLLNESKSVGKKSLAQLSSEQAWFAVLNRLRRRLVAFNDFVETVDGMTALQWAEFHKSTVAEEVRYWFMKFLPPCRTPLASEESEMLKHLRVLIEKQQQVMNDVVSRLIGLEAKFRALDVLSHGSSSSLSGEAVLALEGKLDSFETAVVERDAVLHANLARLQTQIEALSDKVFEK</sequence>
<gene>
    <name evidence="1" type="ORF">NMOB1V02_LOCUS8629</name>
</gene>
<organism evidence="1">
    <name type="scientific">Notodromas monacha</name>
    <dbReference type="NCBI Taxonomy" id="399045"/>
    <lineage>
        <taxon>Eukaryota</taxon>
        <taxon>Metazoa</taxon>
        <taxon>Ecdysozoa</taxon>
        <taxon>Arthropoda</taxon>
        <taxon>Crustacea</taxon>
        <taxon>Oligostraca</taxon>
        <taxon>Ostracoda</taxon>
        <taxon>Podocopa</taxon>
        <taxon>Podocopida</taxon>
        <taxon>Cypridocopina</taxon>
        <taxon>Cypridoidea</taxon>
        <taxon>Cyprididae</taxon>
        <taxon>Notodromas</taxon>
    </lineage>
</organism>
<keyword evidence="2" id="KW-1185">Reference proteome</keyword>
<dbReference type="Gene3D" id="1.25.40.20">
    <property type="entry name" value="Ankyrin repeat-containing domain"/>
    <property type="match status" value="1"/>
</dbReference>
<protein>
    <submittedName>
        <fullName evidence="1">Uncharacterized protein</fullName>
    </submittedName>
</protein>
<dbReference type="EMBL" id="CAJPEX010002526">
    <property type="protein sequence ID" value="CAG0921126.1"/>
    <property type="molecule type" value="Genomic_DNA"/>
</dbReference>
<evidence type="ECO:0000313" key="2">
    <source>
        <dbReference type="Proteomes" id="UP000678499"/>
    </source>
</evidence>
<dbReference type="Proteomes" id="UP000678499">
    <property type="component" value="Unassembled WGS sequence"/>
</dbReference>
<dbReference type="Pfam" id="PF12796">
    <property type="entry name" value="Ank_2"/>
    <property type="match status" value="1"/>
</dbReference>
<proteinExistence type="predicted"/>
<dbReference type="AlphaFoldDB" id="A0A7R9BVZ1"/>
<evidence type="ECO:0000313" key="1">
    <source>
        <dbReference type="EMBL" id="CAD7280974.1"/>
    </source>
</evidence>
<dbReference type="SUPFAM" id="SSF48403">
    <property type="entry name" value="Ankyrin repeat"/>
    <property type="match status" value="1"/>
</dbReference>
<accession>A0A7R9BVZ1</accession>
<dbReference type="InterPro" id="IPR002110">
    <property type="entry name" value="Ankyrin_rpt"/>
</dbReference>
<name>A0A7R9BVZ1_9CRUS</name>
<reference evidence="1" key="1">
    <citation type="submission" date="2020-11" db="EMBL/GenBank/DDBJ databases">
        <authorList>
            <person name="Tran Van P."/>
        </authorList>
    </citation>
    <scope>NUCLEOTIDE SEQUENCE</scope>
</reference>
<dbReference type="InterPro" id="IPR036770">
    <property type="entry name" value="Ankyrin_rpt-contain_sf"/>
</dbReference>